<name>A0A0A8Y4I9_ARUDO</name>
<sequence length="83" mass="9729">MQCSTANLIWSRDQPFRNRRGEILARRSRDQPRAPNCFTVPSPACHRRHSRAPENAARIHIAHHQNGEEEFCAIPSHRRRFAF</sequence>
<evidence type="ECO:0000313" key="2">
    <source>
        <dbReference type="EMBL" id="JAD20385.1"/>
    </source>
</evidence>
<dbReference type="EMBL" id="GBRH01277510">
    <property type="protein sequence ID" value="JAD20385.1"/>
    <property type="molecule type" value="Transcribed_RNA"/>
</dbReference>
<dbReference type="AlphaFoldDB" id="A0A0A8Y4I9"/>
<accession>A0A0A8Y4I9</accession>
<reference evidence="2" key="2">
    <citation type="journal article" date="2015" name="Data Brief">
        <title>Shoot transcriptome of the giant reed, Arundo donax.</title>
        <authorList>
            <person name="Barrero R.A."/>
            <person name="Guerrero F.D."/>
            <person name="Moolhuijzen P."/>
            <person name="Goolsby J.A."/>
            <person name="Tidwell J."/>
            <person name="Bellgard S.E."/>
            <person name="Bellgard M.I."/>
        </authorList>
    </citation>
    <scope>NUCLEOTIDE SEQUENCE</scope>
    <source>
        <tissue evidence="2">Shoot tissue taken approximately 20 cm above the soil surface</tissue>
    </source>
</reference>
<feature type="region of interest" description="Disordered" evidence="1">
    <location>
        <begin position="28"/>
        <end position="48"/>
    </location>
</feature>
<proteinExistence type="predicted"/>
<evidence type="ECO:0000256" key="1">
    <source>
        <dbReference type="SAM" id="MobiDB-lite"/>
    </source>
</evidence>
<protein>
    <submittedName>
        <fullName evidence="2">Uncharacterized protein</fullName>
    </submittedName>
</protein>
<reference evidence="2" key="1">
    <citation type="submission" date="2014-09" db="EMBL/GenBank/DDBJ databases">
        <authorList>
            <person name="Magalhaes I.L.F."/>
            <person name="Oliveira U."/>
            <person name="Santos F.R."/>
            <person name="Vidigal T.H.D.A."/>
            <person name="Brescovit A.D."/>
            <person name="Santos A.J."/>
        </authorList>
    </citation>
    <scope>NUCLEOTIDE SEQUENCE</scope>
    <source>
        <tissue evidence="2">Shoot tissue taken approximately 20 cm above the soil surface</tissue>
    </source>
</reference>
<organism evidence="2">
    <name type="scientific">Arundo donax</name>
    <name type="common">Giant reed</name>
    <name type="synonym">Donax arundinaceus</name>
    <dbReference type="NCBI Taxonomy" id="35708"/>
    <lineage>
        <taxon>Eukaryota</taxon>
        <taxon>Viridiplantae</taxon>
        <taxon>Streptophyta</taxon>
        <taxon>Embryophyta</taxon>
        <taxon>Tracheophyta</taxon>
        <taxon>Spermatophyta</taxon>
        <taxon>Magnoliopsida</taxon>
        <taxon>Liliopsida</taxon>
        <taxon>Poales</taxon>
        <taxon>Poaceae</taxon>
        <taxon>PACMAD clade</taxon>
        <taxon>Arundinoideae</taxon>
        <taxon>Arundineae</taxon>
        <taxon>Arundo</taxon>
    </lineage>
</organism>